<sequence>MYTSDSEGSSEIFFQRALISVVLTGLSNERRNIVRVFLQFQSGVFSGLKELCPPNYPMIRRTNHQKIGHCNGWIGWLKSMSIELFDDAKNVSIGLFGEKKF</sequence>
<proteinExistence type="predicted"/>
<reference evidence="1" key="1">
    <citation type="submission" date="2014-09" db="EMBL/GenBank/DDBJ databases">
        <authorList>
            <person name="Magalhaes I.L.F."/>
            <person name="Oliveira U."/>
            <person name="Santos F.R."/>
            <person name="Vidigal T.H.D.A."/>
            <person name="Brescovit A.D."/>
            <person name="Santos A.J."/>
        </authorList>
    </citation>
    <scope>NUCLEOTIDE SEQUENCE</scope>
    <source>
        <tissue evidence="1">Shoot tissue taken approximately 20 cm above the soil surface</tissue>
    </source>
</reference>
<accession>A0A0A9FIJ1</accession>
<evidence type="ECO:0000313" key="1">
    <source>
        <dbReference type="EMBL" id="JAE09956.1"/>
    </source>
</evidence>
<protein>
    <submittedName>
        <fullName evidence="1">Uncharacterized protein</fullName>
    </submittedName>
</protein>
<organism evidence="1">
    <name type="scientific">Arundo donax</name>
    <name type="common">Giant reed</name>
    <name type="synonym">Donax arundinaceus</name>
    <dbReference type="NCBI Taxonomy" id="35708"/>
    <lineage>
        <taxon>Eukaryota</taxon>
        <taxon>Viridiplantae</taxon>
        <taxon>Streptophyta</taxon>
        <taxon>Embryophyta</taxon>
        <taxon>Tracheophyta</taxon>
        <taxon>Spermatophyta</taxon>
        <taxon>Magnoliopsida</taxon>
        <taxon>Liliopsida</taxon>
        <taxon>Poales</taxon>
        <taxon>Poaceae</taxon>
        <taxon>PACMAD clade</taxon>
        <taxon>Arundinoideae</taxon>
        <taxon>Arundineae</taxon>
        <taxon>Arundo</taxon>
    </lineage>
</organism>
<reference evidence="1" key="2">
    <citation type="journal article" date="2015" name="Data Brief">
        <title>Shoot transcriptome of the giant reed, Arundo donax.</title>
        <authorList>
            <person name="Barrero R.A."/>
            <person name="Guerrero F.D."/>
            <person name="Moolhuijzen P."/>
            <person name="Goolsby J.A."/>
            <person name="Tidwell J."/>
            <person name="Bellgard S.E."/>
            <person name="Bellgard M.I."/>
        </authorList>
    </citation>
    <scope>NUCLEOTIDE SEQUENCE</scope>
    <source>
        <tissue evidence="1">Shoot tissue taken approximately 20 cm above the soil surface</tissue>
    </source>
</reference>
<dbReference type="EMBL" id="GBRH01187940">
    <property type="protein sequence ID" value="JAE09956.1"/>
    <property type="molecule type" value="Transcribed_RNA"/>
</dbReference>
<dbReference type="AlphaFoldDB" id="A0A0A9FIJ1"/>
<name>A0A0A9FIJ1_ARUDO</name>